<keyword evidence="1" id="KW-0732">Signal</keyword>
<name>R0LWW8_ANAPL</name>
<dbReference type="AlphaFoldDB" id="R0LWW8"/>
<sequence length="247" mass="27368">MPVLTLLVFVQISKELILVATSMQTIINSYVASDLEVLRTVMFLEKTHAMLKDKTVVIEVMLHLQPNFRTPPSVPLISLHPGVYSDVEDLGGKLMKEEAGNLLLRLREAGGAPAQACATAFTMRPRSPGRLFLQEFSHQERPAGTPSWKHCDQIQTRSVSLLIVVNYAVLRSLLRAGKRGSKENCELSLLALQQECPRTSHPSGPSSPPLPLLVLSVLLAEQEQVSVMLIWGAERETQHQGKDDFLE</sequence>
<organism evidence="2 3">
    <name type="scientific">Anas platyrhynchos</name>
    <name type="common">Mallard</name>
    <name type="synonym">Anas boschas</name>
    <dbReference type="NCBI Taxonomy" id="8839"/>
    <lineage>
        <taxon>Eukaryota</taxon>
        <taxon>Metazoa</taxon>
        <taxon>Chordata</taxon>
        <taxon>Craniata</taxon>
        <taxon>Vertebrata</taxon>
        <taxon>Euteleostomi</taxon>
        <taxon>Archelosauria</taxon>
        <taxon>Archosauria</taxon>
        <taxon>Dinosauria</taxon>
        <taxon>Saurischia</taxon>
        <taxon>Theropoda</taxon>
        <taxon>Coelurosauria</taxon>
        <taxon>Aves</taxon>
        <taxon>Neognathae</taxon>
        <taxon>Galloanserae</taxon>
        <taxon>Anseriformes</taxon>
        <taxon>Anatidae</taxon>
        <taxon>Anatinae</taxon>
        <taxon>Anas</taxon>
    </lineage>
</organism>
<reference evidence="3" key="1">
    <citation type="journal article" date="2013" name="Nat. Genet.">
        <title>The duck genome and transcriptome provide insight into an avian influenza virus reservoir species.</title>
        <authorList>
            <person name="Huang Y."/>
            <person name="Li Y."/>
            <person name="Burt D.W."/>
            <person name="Chen H."/>
            <person name="Zhang Y."/>
            <person name="Qian W."/>
            <person name="Kim H."/>
            <person name="Gan S."/>
            <person name="Zhao Y."/>
            <person name="Li J."/>
            <person name="Yi K."/>
            <person name="Feng H."/>
            <person name="Zhu P."/>
            <person name="Li B."/>
            <person name="Liu Q."/>
            <person name="Fairley S."/>
            <person name="Magor K.E."/>
            <person name="Du Z."/>
            <person name="Hu X."/>
            <person name="Goodman L."/>
            <person name="Tafer H."/>
            <person name="Vignal A."/>
            <person name="Lee T."/>
            <person name="Kim K.W."/>
            <person name="Sheng Z."/>
            <person name="An Y."/>
            <person name="Searle S."/>
            <person name="Herrero J."/>
            <person name="Groenen M.A."/>
            <person name="Crooijmans R.P."/>
            <person name="Faraut T."/>
            <person name="Cai Q."/>
            <person name="Webster R.G."/>
            <person name="Aldridge J.R."/>
            <person name="Warren W.C."/>
            <person name="Bartschat S."/>
            <person name="Kehr S."/>
            <person name="Marz M."/>
            <person name="Stadler P.F."/>
            <person name="Smith J."/>
            <person name="Kraus R.H."/>
            <person name="Zhao Y."/>
            <person name="Ren L."/>
            <person name="Fei J."/>
            <person name="Morisson M."/>
            <person name="Kaiser P."/>
            <person name="Griffin D.K."/>
            <person name="Rao M."/>
            <person name="Pitel F."/>
            <person name="Wang J."/>
            <person name="Li N."/>
        </authorList>
    </citation>
    <scope>NUCLEOTIDE SEQUENCE [LARGE SCALE GENOMIC DNA]</scope>
</reference>
<evidence type="ECO:0000313" key="3">
    <source>
        <dbReference type="Proteomes" id="UP000296049"/>
    </source>
</evidence>
<feature type="signal peptide" evidence="1">
    <location>
        <begin position="1"/>
        <end position="15"/>
    </location>
</feature>
<dbReference type="Proteomes" id="UP000296049">
    <property type="component" value="Unassembled WGS sequence"/>
</dbReference>
<evidence type="ECO:0000256" key="1">
    <source>
        <dbReference type="SAM" id="SignalP"/>
    </source>
</evidence>
<gene>
    <name evidence="2" type="ORF">Anapl_03325</name>
</gene>
<evidence type="ECO:0000313" key="2">
    <source>
        <dbReference type="EMBL" id="EOB04968.1"/>
    </source>
</evidence>
<dbReference type="EMBL" id="KB742733">
    <property type="protein sequence ID" value="EOB04968.1"/>
    <property type="molecule type" value="Genomic_DNA"/>
</dbReference>
<keyword evidence="3" id="KW-1185">Reference proteome</keyword>
<proteinExistence type="predicted"/>
<accession>R0LWW8</accession>
<feature type="chain" id="PRO_5012881310" evidence="1">
    <location>
        <begin position="16"/>
        <end position="247"/>
    </location>
</feature>
<protein>
    <submittedName>
        <fullName evidence="2">Uncharacterized protein</fullName>
    </submittedName>
</protein>